<gene>
    <name evidence="1" type="ORF">EG242_10470</name>
</gene>
<protein>
    <recommendedName>
        <fullName evidence="3">YncE family protein</fullName>
    </recommendedName>
</protein>
<dbReference type="AlphaFoldDB" id="A0A3P1AZ33"/>
<dbReference type="RefSeq" id="WP_124899833.1">
    <property type="nucleotide sequence ID" value="NZ_RQTJ01000023.1"/>
</dbReference>
<dbReference type="InterPro" id="IPR031815">
    <property type="entry name" value="DUF5074"/>
</dbReference>
<accession>A0A3P1AZ33</accession>
<dbReference type="Proteomes" id="UP000268372">
    <property type="component" value="Unassembled WGS sequence"/>
</dbReference>
<name>A0A3P1AZ33_9FLAO</name>
<sequence>MKKILAPMFAITLLYSCSNSDDNAIPVNADEKYVDGIFVSHEGNFTKANASISHIHGNISAITNDIFRTSNGRTLGDVAQSMVVTDKYVFIVVNNSNTIEVVNKKTFKSVYTISQGLSSPRFAVVKNNKLYVTSLNKASVNVYNAENFAFVKDIPLNNTAEKIVAAGEYIYAANEFYSGGTAIEVINPANDTNTVDIAFDKAINGISTNGQFVYALSANDTTTSISVVSGTSISSTKLLDQPIVRNIVAEGSNIYYTAGTGVYKMNNSLTSASTKLFDAATGEEFSMFYGFNVINGTIFTSDANGFTDNSKIVIYKEDGTVIKEFTGSIGTNGFYKF</sequence>
<dbReference type="EMBL" id="RQTJ01000023">
    <property type="protein sequence ID" value="RRA93312.1"/>
    <property type="molecule type" value="Genomic_DNA"/>
</dbReference>
<dbReference type="SUPFAM" id="SSF63825">
    <property type="entry name" value="YWTD domain"/>
    <property type="match status" value="1"/>
</dbReference>
<comment type="caution">
    <text evidence="1">The sequence shown here is derived from an EMBL/GenBank/DDBJ whole genome shotgun (WGS) entry which is preliminary data.</text>
</comment>
<keyword evidence="2" id="KW-1185">Reference proteome</keyword>
<organism evidence="1 2">
    <name type="scientific">Paenimyroides viscosum</name>
    <dbReference type="NCBI Taxonomy" id="2488729"/>
    <lineage>
        <taxon>Bacteria</taxon>
        <taxon>Pseudomonadati</taxon>
        <taxon>Bacteroidota</taxon>
        <taxon>Flavobacteriia</taxon>
        <taxon>Flavobacteriales</taxon>
        <taxon>Flavobacteriaceae</taxon>
        <taxon>Paenimyroides</taxon>
    </lineage>
</organism>
<reference evidence="1 2" key="1">
    <citation type="submission" date="2018-11" db="EMBL/GenBank/DDBJ databases">
        <title>Flavobacterium sp. nov., YIM 102796 draft genome.</title>
        <authorList>
            <person name="Li G."/>
            <person name="Jiang Y."/>
        </authorList>
    </citation>
    <scope>NUCLEOTIDE SEQUENCE [LARGE SCALE GENOMIC DNA]</scope>
    <source>
        <strain evidence="1 2">YIM 102796</strain>
    </source>
</reference>
<dbReference type="OrthoDB" id="9773938at2"/>
<dbReference type="InterPro" id="IPR051200">
    <property type="entry name" value="Host-pathogen_enzymatic-act"/>
</dbReference>
<dbReference type="PANTHER" id="PTHR47197:SF3">
    <property type="entry name" value="DIHYDRO-HEME D1 DEHYDROGENASE"/>
    <property type="match status" value="1"/>
</dbReference>
<dbReference type="InterPro" id="IPR015943">
    <property type="entry name" value="WD40/YVTN_repeat-like_dom_sf"/>
</dbReference>
<dbReference type="PROSITE" id="PS51257">
    <property type="entry name" value="PROKAR_LIPOPROTEIN"/>
    <property type="match status" value="1"/>
</dbReference>
<dbReference type="Pfam" id="PF16819">
    <property type="entry name" value="DUF5074"/>
    <property type="match status" value="1"/>
</dbReference>
<evidence type="ECO:0000313" key="1">
    <source>
        <dbReference type="EMBL" id="RRA93312.1"/>
    </source>
</evidence>
<evidence type="ECO:0000313" key="2">
    <source>
        <dbReference type="Proteomes" id="UP000268372"/>
    </source>
</evidence>
<dbReference type="PANTHER" id="PTHR47197">
    <property type="entry name" value="PROTEIN NIRF"/>
    <property type="match status" value="1"/>
</dbReference>
<proteinExistence type="predicted"/>
<evidence type="ECO:0008006" key="3">
    <source>
        <dbReference type="Google" id="ProtNLM"/>
    </source>
</evidence>
<dbReference type="Gene3D" id="2.130.10.10">
    <property type="entry name" value="YVTN repeat-like/Quinoprotein amine dehydrogenase"/>
    <property type="match status" value="1"/>
</dbReference>